<dbReference type="AlphaFoldDB" id="A0A1G7NK34"/>
<feature type="domain" description="DUF4124" evidence="2">
    <location>
        <begin position="11"/>
        <end position="66"/>
    </location>
</feature>
<dbReference type="EMBL" id="FNBM01000004">
    <property type="protein sequence ID" value="SDF74332.1"/>
    <property type="molecule type" value="Genomic_DNA"/>
</dbReference>
<evidence type="ECO:0000259" key="2">
    <source>
        <dbReference type="Pfam" id="PF13511"/>
    </source>
</evidence>
<dbReference type="STRING" id="640205.SAMN05216381_2323"/>
<feature type="signal peptide" evidence="1">
    <location>
        <begin position="1"/>
        <end position="22"/>
    </location>
</feature>
<sequence>MLGRQMLLLFLLCSVLCAPALSQVYTWVDENGQKHFGSQPPASQRGAESVSIIQGYVAERQASAPAAPAQNTAASAAPSPGTLSKQEMCKSALRWTASDLENLKELAEARKEAGRITAAEYAEGQKNLAGVEERITRQGCLTSSGEDRQRYECLSKGAGVLVCSGLAAAAMEEATDEARMRAQKR</sequence>
<name>A0A1G7NK34_9GAMM</name>
<evidence type="ECO:0000313" key="3">
    <source>
        <dbReference type="EMBL" id="SDF74332.1"/>
    </source>
</evidence>
<gene>
    <name evidence="3" type="ORF">SAMN05216381_2323</name>
</gene>
<feature type="chain" id="PRO_5017283080" description="DUF4124 domain-containing protein" evidence="1">
    <location>
        <begin position="23"/>
        <end position="185"/>
    </location>
</feature>
<evidence type="ECO:0000256" key="1">
    <source>
        <dbReference type="SAM" id="SignalP"/>
    </source>
</evidence>
<dbReference type="InterPro" id="IPR025392">
    <property type="entry name" value="DUF4124"/>
</dbReference>
<dbReference type="Pfam" id="PF13511">
    <property type="entry name" value="DUF4124"/>
    <property type="match status" value="1"/>
</dbReference>
<accession>A0A1G7NK34</accession>
<dbReference type="Proteomes" id="UP000243378">
    <property type="component" value="Unassembled WGS sequence"/>
</dbReference>
<protein>
    <recommendedName>
        <fullName evidence="2">DUF4124 domain-containing protein</fullName>
    </recommendedName>
</protein>
<proteinExistence type="predicted"/>
<dbReference type="OrthoDB" id="7068596at2"/>
<reference evidence="3 4" key="1">
    <citation type="submission" date="2016-10" db="EMBL/GenBank/DDBJ databases">
        <authorList>
            <person name="de Groot N.N."/>
        </authorList>
    </citation>
    <scope>NUCLEOTIDE SEQUENCE [LARGE SCALE GENOMIC DNA]</scope>
    <source>
        <strain evidence="3 4">LMG 25475</strain>
    </source>
</reference>
<organism evidence="3 4">
    <name type="scientific">Phytopseudomonas seleniipraecipitans</name>
    <dbReference type="NCBI Taxonomy" id="640205"/>
    <lineage>
        <taxon>Bacteria</taxon>
        <taxon>Pseudomonadati</taxon>
        <taxon>Pseudomonadota</taxon>
        <taxon>Gammaproteobacteria</taxon>
        <taxon>Pseudomonadales</taxon>
        <taxon>Pseudomonadaceae</taxon>
        <taxon>Phytopseudomonas</taxon>
    </lineage>
</organism>
<evidence type="ECO:0000313" key="4">
    <source>
        <dbReference type="Proteomes" id="UP000243378"/>
    </source>
</evidence>
<keyword evidence="1" id="KW-0732">Signal</keyword>
<dbReference type="RefSeq" id="WP_092368006.1">
    <property type="nucleotide sequence ID" value="NZ_FNBM01000004.1"/>
</dbReference>